<proteinExistence type="predicted"/>
<dbReference type="SUPFAM" id="SSF53686">
    <property type="entry name" value="Tryptophan synthase beta subunit-like PLP-dependent enzymes"/>
    <property type="match status" value="1"/>
</dbReference>
<sequence>MFREVCARCNKEREGLELRCKRCGGPFKIEIDFPFSKNLRENFPYISEWTSLGEWNTPTIKSNVYYKLDFLNPTGSYKDRGSVTLISFLRQKGIKKISEDSSGNAGASIAAYGAAAGMKVAVFVPSNARGGKLKQIESYGAKVNKIEGNRENVAKAAESSEYYYASHVLQPQFRDGIRSLAYEIVRDLNWETPDSVYLPTSAGTLLLGVYEGFNHLLNNGMIEKMPRLVSIQTEQVMPLCSKINGVLYSPPEKVTSIADALVSTKPFLLQEMEEVIRRFGDCIVVSDDEILTAWKELASKGLLVEYSSATTLAAYKKDKRKEGEKNVLVLTGSGLKIL</sequence>
<dbReference type="NCBIfam" id="NF005035">
    <property type="entry name" value="PRK06450.1"/>
    <property type="match status" value="1"/>
</dbReference>
<evidence type="ECO:0000256" key="3">
    <source>
        <dbReference type="ARBA" id="ARBA00023239"/>
    </source>
</evidence>
<keyword evidence="2" id="KW-0663">Pyridoxal phosphate</keyword>
<organism evidence="5">
    <name type="scientific">uncultured organism</name>
    <dbReference type="NCBI Taxonomy" id="155900"/>
    <lineage>
        <taxon>unclassified sequences</taxon>
        <taxon>environmental samples</taxon>
    </lineage>
</organism>
<dbReference type="EMBL" id="KP892656">
    <property type="protein sequence ID" value="AKL88131.1"/>
    <property type="molecule type" value="Genomic_DNA"/>
</dbReference>
<name>A0A0G3VTV6_9ZZZZ</name>
<dbReference type="GO" id="GO:0004794">
    <property type="term" value="F:threonine deaminase activity"/>
    <property type="evidence" value="ECO:0007669"/>
    <property type="project" value="TreeGrafter"/>
</dbReference>
<dbReference type="EC" id="4.2.3.1" evidence="5"/>
<dbReference type="Gene3D" id="3.40.50.1100">
    <property type="match status" value="2"/>
</dbReference>
<dbReference type="PANTHER" id="PTHR48078">
    <property type="entry name" value="THREONINE DEHYDRATASE, MITOCHONDRIAL-RELATED"/>
    <property type="match status" value="1"/>
</dbReference>
<dbReference type="GO" id="GO:0004795">
    <property type="term" value="F:threonine synthase activity"/>
    <property type="evidence" value="ECO:0007669"/>
    <property type="project" value="UniProtKB-EC"/>
</dbReference>
<dbReference type="AlphaFoldDB" id="A0A0G3VTV6"/>
<keyword evidence="3 5" id="KW-0456">Lyase</keyword>
<reference evidence="5" key="1">
    <citation type="journal article" date="2015" name="Front. Microbiol.">
        <title>Identification of novel esterase-active enzymes from hot environments by use of the host bacterium Thermus thermophilus.</title>
        <authorList>
            <person name="Leis B."/>
            <person name="Angelov A."/>
            <person name="Mientus M."/>
            <person name="Li H."/>
            <person name="Pham V.T."/>
            <person name="Lauinger B."/>
            <person name="Bongen P."/>
            <person name="Pietruszka J."/>
            <person name="Goncalves L.G."/>
            <person name="Santos H."/>
            <person name="Liebl W."/>
        </authorList>
    </citation>
    <scope>NUCLEOTIDE SEQUENCE</scope>
</reference>
<evidence type="ECO:0000313" key="5">
    <source>
        <dbReference type="EMBL" id="AKL88131.1"/>
    </source>
</evidence>
<dbReference type="InterPro" id="IPR001926">
    <property type="entry name" value="TrpB-like_PALP"/>
</dbReference>
<feature type="domain" description="Tryptophan synthase beta chain-like PALP" evidence="4">
    <location>
        <begin position="52"/>
        <end position="332"/>
    </location>
</feature>
<dbReference type="GO" id="GO:0006565">
    <property type="term" value="P:L-serine catabolic process"/>
    <property type="evidence" value="ECO:0007669"/>
    <property type="project" value="TreeGrafter"/>
</dbReference>
<evidence type="ECO:0000256" key="2">
    <source>
        <dbReference type="ARBA" id="ARBA00022898"/>
    </source>
</evidence>
<evidence type="ECO:0000259" key="4">
    <source>
        <dbReference type="Pfam" id="PF00291"/>
    </source>
</evidence>
<accession>A0A0G3VTV6</accession>
<dbReference type="InterPro" id="IPR036052">
    <property type="entry name" value="TrpB-like_PALP_sf"/>
</dbReference>
<dbReference type="GO" id="GO:0003941">
    <property type="term" value="F:L-serine ammonia-lyase activity"/>
    <property type="evidence" value="ECO:0007669"/>
    <property type="project" value="TreeGrafter"/>
</dbReference>
<dbReference type="GO" id="GO:0009097">
    <property type="term" value="P:isoleucine biosynthetic process"/>
    <property type="evidence" value="ECO:0007669"/>
    <property type="project" value="TreeGrafter"/>
</dbReference>
<dbReference type="InterPro" id="IPR050147">
    <property type="entry name" value="Ser/Thr_Dehydratase"/>
</dbReference>
<evidence type="ECO:0000256" key="1">
    <source>
        <dbReference type="ARBA" id="ARBA00001933"/>
    </source>
</evidence>
<protein>
    <submittedName>
        <fullName evidence="5">Threonine synthase</fullName>
        <ecNumber evidence="5">4.2.3.1</ecNumber>
    </submittedName>
</protein>
<dbReference type="GO" id="GO:0006567">
    <property type="term" value="P:L-threonine catabolic process"/>
    <property type="evidence" value="ECO:0007669"/>
    <property type="project" value="TreeGrafter"/>
</dbReference>
<comment type="cofactor">
    <cofactor evidence="1">
        <name>pyridoxal 5'-phosphate</name>
        <dbReference type="ChEBI" id="CHEBI:597326"/>
    </cofactor>
</comment>
<dbReference type="PANTHER" id="PTHR48078:SF6">
    <property type="entry name" value="L-THREONINE DEHYDRATASE CATABOLIC TDCB"/>
    <property type="match status" value="1"/>
</dbReference>
<dbReference type="Pfam" id="PF00291">
    <property type="entry name" value="PALP"/>
    <property type="match status" value="1"/>
</dbReference>